<evidence type="ECO:0000256" key="1">
    <source>
        <dbReference type="SAM" id="MobiDB-lite"/>
    </source>
</evidence>
<dbReference type="EMBL" id="JAYMGO010000001">
    <property type="protein sequence ID" value="KAL1282829.1"/>
    <property type="molecule type" value="Genomic_DNA"/>
</dbReference>
<protein>
    <submittedName>
        <fullName evidence="2">Uncharacterized protein</fullName>
    </submittedName>
</protein>
<keyword evidence="3" id="KW-1185">Reference proteome</keyword>
<proteinExistence type="predicted"/>
<feature type="region of interest" description="Disordered" evidence="1">
    <location>
        <begin position="82"/>
        <end position="102"/>
    </location>
</feature>
<comment type="caution">
    <text evidence="2">The sequence shown here is derived from an EMBL/GenBank/DDBJ whole genome shotgun (WGS) entry which is preliminary data.</text>
</comment>
<feature type="compositionally biased region" description="Basic and acidic residues" evidence="1">
    <location>
        <begin position="89"/>
        <end position="102"/>
    </location>
</feature>
<dbReference type="Proteomes" id="UP001558613">
    <property type="component" value="Unassembled WGS sequence"/>
</dbReference>
<name>A0ABR3P116_9TELE</name>
<accession>A0ABR3P116</accession>
<evidence type="ECO:0000313" key="3">
    <source>
        <dbReference type="Proteomes" id="UP001558613"/>
    </source>
</evidence>
<evidence type="ECO:0000313" key="2">
    <source>
        <dbReference type="EMBL" id="KAL1282829.1"/>
    </source>
</evidence>
<organism evidence="2 3">
    <name type="scientific">Cirrhinus molitorella</name>
    <name type="common">mud carp</name>
    <dbReference type="NCBI Taxonomy" id="172907"/>
    <lineage>
        <taxon>Eukaryota</taxon>
        <taxon>Metazoa</taxon>
        <taxon>Chordata</taxon>
        <taxon>Craniata</taxon>
        <taxon>Vertebrata</taxon>
        <taxon>Euteleostomi</taxon>
        <taxon>Actinopterygii</taxon>
        <taxon>Neopterygii</taxon>
        <taxon>Teleostei</taxon>
        <taxon>Ostariophysi</taxon>
        <taxon>Cypriniformes</taxon>
        <taxon>Cyprinidae</taxon>
        <taxon>Labeoninae</taxon>
        <taxon>Labeonini</taxon>
        <taxon>Cirrhinus</taxon>
    </lineage>
</organism>
<reference evidence="2 3" key="1">
    <citation type="submission" date="2023-09" db="EMBL/GenBank/DDBJ databases">
        <authorList>
            <person name="Wang M."/>
        </authorList>
    </citation>
    <scope>NUCLEOTIDE SEQUENCE [LARGE SCALE GENOMIC DNA]</scope>
    <source>
        <strain evidence="2">GT-2023</strain>
        <tissue evidence="2">Liver</tissue>
    </source>
</reference>
<sequence length="102" mass="12011">MDLTNFTSHPTEYKKRSIHHAAALLFEEKRYCGRIDIYPAKLKVCVGLSDTHLPSEIKTRRQAKHEPEMIKKTRTTTRLQIRSEPFNDTDVRLKREGYSSHR</sequence>
<gene>
    <name evidence="2" type="ORF">QQF64_001632</name>
</gene>